<dbReference type="InterPro" id="IPR006119">
    <property type="entry name" value="Resolv_N"/>
</dbReference>
<dbReference type="PANTHER" id="PTHR30461">
    <property type="entry name" value="DNA-INVERTASE FROM LAMBDOID PROPHAGE"/>
    <property type="match status" value="1"/>
</dbReference>
<dbReference type="GO" id="GO:0000150">
    <property type="term" value="F:DNA strand exchange activity"/>
    <property type="evidence" value="ECO:0007669"/>
    <property type="project" value="InterPro"/>
</dbReference>
<dbReference type="InterPro" id="IPR038109">
    <property type="entry name" value="DNA_bind_recomb_sf"/>
</dbReference>
<dbReference type="Pfam" id="PF13408">
    <property type="entry name" value="Zn_ribbon_recom"/>
    <property type="match status" value="1"/>
</dbReference>
<dbReference type="PATRIC" id="fig|411475.3.peg.2502"/>
<dbReference type="PANTHER" id="PTHR30461:SF23">
    <property type="entry name" value="DNA RECOMBINASE-RELATED"/>
    <property type="match status" value="1"/>
</dbReference>
<dbReference type="Proteomes" id="UP000004459">
    <property type="component" value="Unassembled WGS sequence"/>
</dbReference>
<evidence type="ECO:0000313" key="3">
    <source>
        <dbReference type="EMBL" id="EHM43822.1"/>
    </source>
</evidence>
<organism evidence="3 4">
    <name type="scientific">Flavonifractor plautii ATCC 29863</name>
    <dbReference type="NCBI Taxonomy" id="411475"/>
    <lineage>
        <taxon>Bacteria</taxon>
        <taxon>Bacillati</taxon>
        <taxon>Bacillota</taxon>
        <taxon>Clostridia</taxon>
        <taxon>Eubacteriales</taxon>
        <taxon>Oscillospiraceae</taxon>
        <taxon>Flavonifractor</taxon>
    </lineage>
</organism>
<comment type="caution">
    <text evidence="3">The sequence shown here is derived from an EMBL/GenBank/DDBJ whole genome shotgun (WGS) entry which is preliminary data.</text>
</comment>
<dbReference type="Gene3D" id="3.90.1750.20">
    <property type="entry name" value="Putative Large Serine Recombinase, Chain B, Domain 2"/>
    <property type="match status" value="1"/>
</dbReference>
<keyword evidence="1" id="KW-0175">Coiled coil</keyword>
<dbReference type="HOGENOM" id="CLU_010686_18_2_9"/>
<feature type="domain" description="Recombinase" evidence="2">
    <location>
        <begin position="178"/>
        <end position="318"/>
    </location>
</feature>
<dbReference type="EMBL" id="AGCK01000234">
    <property type="protein sequence ID" value="EHM43822.1"/>
    <property type="molecule type" value="Genomic_DNA"/>
</dbReference>
<dbReference type="InterPro" id="IPR036162">
    <property type="entry name" value="Resolvase-like_N_sf"/>
</dbReference>
<dbReference type="SUPFAM" id="SSF53041">
    <property type="entry name" value="Resolvase-like"/>
    <property type="match status" value="1"/>
</dbReference>
<evidence type="ECO:0000313" key="4">
    <source>
        <dbReference type="Proteomes" id="UP000004459"/>
    </source>
</evidence>
<protein>
    <submittedName>
        <fullName evidence="3">TnpX site-specific recombinase family protein</fullName>
    </submittedName>
</protein>
<dbReference type="GO" id="GO:0003677">
    <property type="term" value="F:DNA binding"/>
    <property type="evidence" value="ECO:0007669"/>
    <property type="project" value="InterPro"/>
</dbReference>
<feature type="coiled-coil region" evidence="1">
    <location>
        <begin position="405"/>
        <end position="484"/>
    </location>
</feature>
<dbReference type="InterPro" id="IPR025378">
    <property type="entry name" value="DUF4368"/>
</dbReference>
<dbReference type="PROSITE" id="PS51737">
    <property type="entry name" value="RECOMBINASE_DNA_BIND"/>
    <property type="match status" value="1"/>
</dbReference>
<evidence type="ECO:0000256" key="1">
    <source>
        <dbReference type="SAM" id="Coils"/>
    </source>
</evidence>
<sequence>MWQYDTINGKFIPGTLPAEGNITACYDRLSQEDELEGDSGSVVNQRDFLRKYCEEHHFPNVRHFSDDGYTGTNFDRPGFREMMDLVERGRVTAIIVKDHSRLGRNRLLVGALMERFTEDYGVRYIAVTDNIDSAKGLDDMTAVRELFNEFYPRDTSKKIRAVFTSKGNSGQRLCTQVPYGYKGDKYKWEVDEEAAQVVREIFSLCMAGLGPMQISKRLKAAGVLTPTAYKLEKGLSVTHKPTADPCGWDHRAVVKILERMEYLGCTVNFKTRKKSYKSKKMLYLPPEEWKVFPDTHPAIIDRETWERVQELRKHKRRPTKAGKRGLFSGLAYCADCMSKLYFATHKGSTEDQDHYVCSNYKSNTGSCTIHYIREKVLTALVLAHLQATIAYVQADEDGFIRLVMDKDAQEQRRELARKKAELTKAEKRVTELDSLFQRVYEDHATGKLTEERYNRLSGSYEAEQRELEARVAELRRELEKGQEEAVNVSHFVELVRKYTEVRELTPTIVNEFIKMVIVHAPSKVNGKRFQPVQIVYNLVGEITIPGTMDSKTA</sequence>
<dbReference type="InterPro" id="IPR050639">
    <property type="entry name" value="SSR_resolvase"/>
</dbReference>
<reference evidence="3 4" key="1">
    <citation type="submission" date="2011-08" db="EMBL/GenBank/DDBJ databases">
        <authorList>
            <person name="Weinstock G."/>
            <person name="Sodergren E."/>
            <person name="Clifton S."/>
            <person name="Fulton L."/>
            <person name="Fulton B."/>
            <person name="Courtney L."/>
            <person name="Fronick C."/>
            <person name="Harrison M."/>
            <person name="Strong C."/>
            <person name="Farmer C."/>
            <person name="Delahaunty K."/>
            <person name="Markovic C."/>
            <person name="Hall O."/>
            <person name="Minx P."/>
            <person name="Tomlinson C."/>
            <person name="Mitreva M."/>
            <person name="Hou S."/>
            <person name="Chen J."/>
            <person name="Wollam A."/>
            <person name="Pepin K.H."/>
            <person name="Johnson M."/>
            <person name="Bhonagiri V."/>
            <person name="Zhang X."/>
            <person name="Suruliraj S."/>
            <person name="Warren W."/>
            <person name="Chinwalla A."/>
            <person name="Mardis E.R."/>
            <person name="Wilson R.K."/>
        </authorList>
    </citation>
    <scope>NUCLEOTIDE SEQUENCE [LARGE SCALE GENOMIC DNA]</scope>
    <source>
        <strain evidence="3 4">ATCC 29863</strain>
    </source>
</reference>
<dbReference type="RefSeq" id="WP_007492981.1">
    <property type="nucleotide sequence ID" value="NZ_JH417807.1"/>
</dbReference>
<dbReference type="Gene3D" id="3.40.50.1390">
    <property type="entry name" value="Resolvase, N-terminal catalytic domain"/>
    <property type="match status" value="1"/>
</dbReference>
<dbReference type="InterPro" id="IPR025827">
    <property type="entry name" value="Zn_ribbon_recom_dom"/>
</dbReference>
<dbReference type="InterPro" id="IPR011109">
    <property type="entry name" value="DNA_bind_recombinase_dom"/>
</dbReference>
<dbReference type="Pfam" id="PF14287">
    <property type="entry name" value="DUF4368"/>
    <property type="match status" value="1"/>
</dbReference>
<accession>G9YTN9</accession>
<dbReference type="Pfam" id="PF00239">
    <property type="entry name" value="Resolvase"/>
    <property type="match status" value="1"/>
</dbReference>
<name>G9YTN9_FLAPL</name>
<dbReference type="SMART" id="SM00857">
    <property type="entry name" value="Resolvase"/>
    <property type="match status" value="1"/>
</dbReference>
<evidence type="ECO:0000259" key="2">
    <source>
        <dbReference type="PROSITE" id="PS51737"/>
    </source>
</evidence>
<dbReference type="AlphaFoldDB" id="G9YTN9"/>
<dbReference type="GeneID" id="63973868"/>
<gene>
    <name evidence="3" type="ORF">HMPREF0372_02901</name>
</gene>
<proteinExistence type="predicted"/>
<dbReference type="Pfam" id="PF07508">
    <property type="entry name" value="Recombinase"/>
    <property type="match status" value="1"/>
</dbReference>